<evidence type="ECO:0000313" key="2">
    <source>
        <dbReference type="EMBL" id="NSL50443.1"/>
    </source>
</evidence>
<protein>
    <submittedName>
        <fullName evidence="2">YqzK family protein</fullName>
    </submittedName>
</protein>
<gene>
    <name evidence="2" type="ORF">HR057_01550</name>
</gene>
<proteinExistence type="predicted"/>
<dbReference type="EMBL" id="JABTTE010000001">
    <property type="protein sequence ID" value="NSL50443.1"/>
    <property type="molecule type" value="Genomic_DNA"/>
</dbReference>
<keyword evidence="3" id="KW-1185">Reference proteome</keyword>
<reference evidence="2" key="1">
    <citation type="submission" date="2020-06" db="EMBL/GenBank/DDBJ databases">
        <title>A novel thermopfilic bacterium from Erzurum, Turkey.</title>
        <authorList>
            <person name="Adiguzel A."/>
            <person name="Ay H."/>
            <person name="Baltaci M.O."/>
        </authorList>
    </citation>
    <scope>NUCLEOTIDE SEQUENCE</scope>
    <source>
        <strain evidence="2">P2</strain>
    </source>
</reference>
<evidence type="ECO:0000256" key="1">
    <source>
        <dbReference type="SAM" id="Phobius"/>
    </source>
</evidence>
<dbReference type="RefSeq" id="WP_173729626.1">
    <property type="nucleotide sequence ID" value="NZ_JABTTE010000001.1"/>
</dbReference>
<name>A0A8J8GEN9_9BACI</name>
<keyword evidence="1" id="KW-0472">Membrane</keyword>
<dbReference type="AlphaFoldDB" id="A0A8J8GEN9"/>
<feature type="transmembrane region" description="Helical" evidence="1">
    <location>
        <begin position="12"/>
        <end position="31"/>
    </location>
</feature>
<organism evidence="2 3">
    <name type="scientific">Calidifontibacillus erzurumensis</name>
    <dbReference type="NCBI Taxonomy" id="2741433"/>
    <lineage>
        <taxon>Bacteria</taxon>
        <taxon>Bacillati</taxon>
        <taxon>Bacillota</taxon>
        <taxon>Bacilli</taxon>
        <taxon>Bacillales</taxon>
        <taxon>Bacillaceae</taxon>
        <taxon>Calidifontibacillus/Schinkia group</taxon>
        <taxon>Calidifontibacillus</taxon>
    </lineage>
</organism>
<dbReference type="Proteomes" id="UP000625804">
    <property type="component" value="Unassembled WGS sequence"/>
</dbReference>
<comment type="caution">
    <text evidence="2">The sequence shown here is derived from an EMBL/GenBank/DDBJ whole genome shotgun (WGS) entry which is preliminary data.</text>
</comment>
<keyword evidence="1" id="KW-0812">Transmembrane</keyword>
<sequence>MSFVKIVFDTLKVFILFTGCTLLFYYGIVWLHQEYEHYHRYDEPEGGALKVSAHYVEESPSWLDRLIYFYQTGE</sequence>
<dbReference type="InterPro" id="IPR025321">
    <property type="entry name" value="DUF4227"/>
</dbReference>
<keyword evidence="1" id="KW-1133">Transmembrane helix</keyword>
<evidence type="ECO:0000313" key="3">
    <source>
        <dbReference type="Proteomes" id="UP000625804"/>
    </source>
</evidence>
<dbReference type="Pfam" id="PF14004">
    <property type="entry name" value="DUF4227"/>
    <property type="match status" value="1"/>
</dbReference>
<accession>A0A8J8GEN9</accession>